<dbReference type="SUPFAM" id="SSF52418">
    <property type="entry name" value="Nucleoside phosphorylase/phosphoribosyltransferase catalytic domain"/>
    <property type="match status" value="1"/>
</dbReference>
<dbReference type="InterPro" id="IPR017459">
    <property type="entry name" value="Glycosyl_Trfase_fam3_N_dom"/>
</dbReference>
<dbReference type="NCBIfam" id="TIGR01245">
    <property type="entry name" value="trpD"/>
    <property type="match status" value="1"/>
</dbReference>
<comment type="similarity">
    <text evidence="9">Belongs to the anthranilate phosphoribosyltransferase family.</text>
</comment>
<feature type="binding site" evidence="9">
    <location>
        <position position="182"/>
    </location>
    <ligand>
        <name>anthranilate</name>
        <dbReference type="ChEBI" id="CHEBI:16567"/>
        <label>2</label>
    </ligand>
</feature>
<feature type="binding site" evidence="9">
    <location>
        <position position="241"/>
    </location>
    <ligand>
        <name>Mg(2+)</name>
        <dbReference type="ChEBI" id="CHEBI:18420"/>
        <label>2</label>
    </ligand>
</feature>
<comment type="catalytic activity">
    <reaction evidence="7 9">
        <text>N-(5-phospho-beta-D-ribosyl)anthranilate + diphosphate = 5-phospho-alpha-D-ribose 1-diphosphate + anthranilate</text>
        <dbReference type="Rhea" id="RHEA:11768"/>
        <dbReference type="ChEBI" id="CHEBI:16567"/>
        <dbReference type="ChEBI" id="CHEBI:18277"/>
        <dbReference type="ChEBI" id="CHEBI:33019"/>
        <dbReference type="ChEBI" id="CHEBI:58017"/>
        <dbReference type="EC" id="2.4.2.18"/>
    </reaction>
</comment>
<evidence type="ECO:0000259" key="10">
    <source>
        <dbReference type="Pfam" id="PF00591"/>
    </source>
</evidence>
<dbReference type="UniPathway" id="UPA00035">
    <property type="reaction ID" value="UER00041"/>
</dbReference>
<feature type="domain" description="Glycosyl transferase family 3" evidence="10">
    <location>
        <begin position="90"/>
        <end position="342"/>
    </location>
</feature>
<comment type="subunit">
    <text evidence="9">Homodimer.</text>
</comment>
<dbReference type="GO" id="GO:0000287">
    <property type="term" value="F:magnesium ion binding"/>
    <property type="evidence" value="ECO:0007669"/>
    <property type="project" value="UniProtKB-UniRule"/>
</dbReference>
<organism evidence="12 13">
    <name type="scientific">Nostoc punctiforme NIES-2108</name>
    <dbReference type="NCBI Taxonomy" id="1356359"/>
    <lineage>
        <taxon>Bacteria</taxon>
        <taxon>Bacillati</taxon>
        <taxon>Cyanobacteriota</taxon>
        <taxon>Cyanophyceae</taxon>
        <taxon>Nostocales</taxon>
        <taxon>Nostocaceae</taxon>
        <taxon>Nostoc</taxon>
    </lineage>
</organism>
<keyword evidence="5 9" id="KW-0822">Tryptophan biosynthesis</keyword>
<feature type="binding site" evidence="9">
    <location>
        <begin position="124"/>
        <end position="132"/>
    </location>
    <ligand>
        <name>5-phospho-alpha-D-ribose 1-diphosphate</name>
        <dbReference type="ChEBI" id="CHEBI:58017"/>
    </ligand>
</feature>
<protein>
    <recommendedName>
        <fullName evidence="9">Anthranilate phosphoribosyltransferase</fullName>
        <ecNumber evidence="9">2.4.2.18</ecNumber>
    </recommendedName>
</protein>
<comment type="similarity">
    <text evidence="8">In the C-terminal section; belongs to the anthranilate phosphoribosyltransferase family.</text>
</comment>
<feature type="binding site" evidence="9">
    <location>
        <begin position="106"/>
        <end position="109"/>
    </location>
    <ligand>
        <name>5-phospho-alpha-D-ribose 1-diphosphate</name>
        <dbReference type="ChEBI" id="CHEBI:58017"/>
    </ligand>
</feature>
<dbReference type="Pfam" id="PF00591">
    <property type="entry name" value="Glycos_transf_3"/>
    <property type="match status" value="1"/>
</dbReference>
<keyword evidence="9" id="KW-0479">Metal-binding</keyword>
<feature type="binding site" evidence="9">
    <location>
        <position position="104"/>
    </location>
    <ligand>
        <name>5-phospho-alpha-D-ribose 1-diphosphate</name>
        <dbReference type="ChEBI" id="CHEBI:58017"/>
    </ligand>
</feature>
<evidence type="ECO:0000256" key="7">
    <source>
        <dbReference type="ARBA" id="ARBA00052328"/>
    </source>
</evidence>
<dbReference type="Pfam" id="PF02885">
    <property type="entry name" value="Glycos_trans_3N"/>
    <property type="match status" value="1"/>
</dbReference>
<dbReference type="InterPro" id="IPR005940">
    <property type="entry name" value="Anthranilate_Pribosyl_Tfrase"/>
</dbReference>
<feature type="binding site" evidence="9">
    <location>
        <begin position="99"/>
        <end position="100"/>
    </location>
    <ligand>
        <name>5-phospho-alpha-D-ribose 1-diphosphate</name>
        <dbReference type="ChEBI" id="CHEBI:58017"/>
    </ligand>
</feature>
<evidence type="ECO:0000256" key="3">
    <source>
        <dbReference type="ARBA" id="ARBA00022676"/>
    </source>
</evidence>
<evidence type="ECO:0000259" key="11">
    <source>
        <dbReference type="Pfam" id="PF02885"/>
    </source>
</evidence>
<feature type="binding site" evidence="9">
    <location>
        <position position="242"/>
    </location>
    <ligand>
        <name>Mg(2+)</name>
        <dbReference type="ChEBI" id="CHEBI:18420"/>
        <label>1</label>
    </ligand>
</feature>
<evidence type="ECO:0000256" key="9">
    <source>
        <dbReference type="HAMAP-Rule" id="MF_00211"/>
    </source>
</evidence>
<evidence type="ECO:0000256" key="2">
    <source>
        <dbReference type="ARBA" id="ARBA00022605"/>
    </source>
</evidence>
<comment type="function">
    <text evidence="9">Catalyzes the transfer of the phosphoribosyl group of 5-phosphorylribose-1-pyrophosphate (PRPP) to anthranilate to yield N-(5'-phosphoribosyl)-anthranilate (PRA).</text>
</comment>
<evidence type="ECO:0000256" key="4">
    <source>
        <dbReference type="ARBA" id="ARBA00022679"/>
    </source>
</evidence>
<dbReference type="Gene3D" id="1.20.970.10">
    <property type="entry name" value="Transferase, Pyrimidine Nucleoside Phosphorylase, Chain C"/>
    <property type="match status" value="1"/>
</dbReference>
<evidence type="ECO:0000256" key="1">
    <source>
        <dbReference type="ARBA" id="ARBA00004907"/>
    </source>
</evidence>
<dbReference type="HAMAP" id="MF_00211">
    <property type="entry name" value="TrpD"/>
    <property type="match status" value="1"/>
</dbReference>
<dbReference type="GO" id="GO:0005829">
    <property type="term" value="C:cytosol"/>
    <property type="evidence" value="ECO:0007669"/>
    <property type="project" value="TreeGrafter"/>
</dbReference>
<keyword evidence="2 9" id="KW-0028">Amino-acid biosynthesis</keyword>
<evidence type="ECO:0000313" key="13">
    <source>
        <dbReference type="Proteomes" id="UP000252085"/>
    </source>
</evidence>
<dbReference type="GO" id="GO:0004048">
    <property type="term" value="F:anthranilate phosphoribosyltransferase activity"/>
    <property type="evidence" value="ECO:0007669"/>
    <property type="project" value="UniProtKB-UniRule"/>
</dbReference>
<name>A0A367R514_NOSPU</name>
<dbReference type="PANTHER" id="PTHR43285">
    <property type="entry name" value="ANTHRANILATE PHOSPHORIBOSYLTRANSFERASE"/>
    <property type="match status" value="1"/>
</dbReference>
<dbReference type="Proteomes" id="UP000252085">
    <property type="component" value="Unassembled WGS sequence"/>
</dbReference>
<comment type="pathway">
    <text evidence="1 9">Amino-acid biosynthesis; L-tryptophan biosynthesis; L-tryptophan from chorismate: step 2/5.</text>
</comment>
<evidence type="ECO:0000313" key="12">
    <source>
        <dbReference type="EMBL" id="RCJ31505.1"/>
    </source>
</evidence>
<dbReference type="AlphaFoldDB" id="A0A367R514"/>
<comment type="cofactor">
    <cofactor evidence="9">
        <name>Mg(2+)</name>
        <dbReference type="ChEBI" id="CHEBI:18420"/>
    </cofactor>
    <text evidence="9">Binds 2 magnesium ions per monomer.</text>
</comment>
<accession>A0A367R514</accession>
<dbReference type="SUPFAM" id="SSF47648">
    <property type="entry name" value="Nucleoside phosphorylase/phosphoribosyltransferase N-terminal domain"/>
    <property type="match status" value="1"/>
</dbReference>
<sequence length="355" mass="36994">MTTSPIPAQEFSASWYILLQQLIDGQSLSRTQSAELMQGWLSEEVPPELSGAILTALNFRGISADELTGMAEVLQSQCSPLSTQKSTLSTVIDTCGTGGDGSSTFNISTAVAFVAAASGVPVAKHGNRSASSLTGSADVLEALGVNLSASSEKVQAALQEVGITFLFAPGWHPALKAVASLRRTLKVRTIFNLLGPLVNPLRPTGQVVGLFTPKLLATVAEALQNLGKEKAIVLHGREKLDEAGLGDETDLAVLSDGEVQLTTINPLDLDLTPASIGMLRGGDVQENALILKAVLQGKGTQAQQDAVALNASLALQVAGTIALLDHAQGIKIAKDILQSGAAWTKLEQLVEFLGN</sequence>
<keyword evidence="4 9" id="KW-0808">Transferase</keyword>
<feature type="binding site" evidence="9">
    <location>
        <position position="242"/>
    </location>
    <ligand>
        <name>Mg(2+)</name>
        <dbReference type="ChEBI" id="CHEBI:18420"/>
        <label>2</label>
    </ligand>
</feature>
<feature type="binding site" evidence="9">
    <location>
        <position position="108"/>
    </location>
    <ligand>
        <name>Mg(2+)</name>
        <dbReference type="ChEBI" id="CHEBI:18420"/>
        <label>1</label>
    </ligand>
</feature>
<dbReference type="FunFam" id="3.40.1030.10:FF:000002">
    <property type="entry name" value="Anthranilate phosphoribosyltransferase"/>
    <property type="match status" value="1"/>
</dbReference>
<gene>
    <name evidence="9" type="primary">trpD</name>
    <name evidence="12" type="ORF">A6769_30660</name>
</gene>
<dbReference type="GO" id="GO:0000162">
    <property type="term" value="P:L-tryptophan biosynthetic process"/>
    <property type="evidence" value="ECO:0007669"/>
    <property type="project" value="UniProtKB-UniRule"/>
</dbReference>
<dbReference type="InterPro" id="IPR036320">
    <property type="entry name" value="Glycosyl_Trfase_fam3_N_dom_sf"/>
</dbReference>
<keyword evidence="3 9" id="KW-0328">Glycosyltransferase</keyword>
<comment type="caution">
    <text evidence="9">Lacks conserved residue(s) required for the propagation of feature annotation.</text>
</comment>
<feature type="binding site" evidence="9">
    <location>
        <position position="96"/>
    </location>
    <ligand>
        <name>5-phospho-alpha-D-ribose 1-diphosphate</name>
        <dbReference type="ChEBI" id="CHEBI:58017"/>
    </ligand>
</feature>
<dbReference type="Gene3D" id="3.40.1030.10">
    <property type="entry name" value="Nucleoside phosphorylase/phosphoribosyltransferase catalytic domain"/>
    <property type="match status" value="1"/>
</dbReference>
<dbReference type="PANTHER" id="PTHR43285:SF2">
    <property type="entry name" value="ANTHRANILATE PHOSPHORIBOSYLTRANSFERASE"/>
    <property type="match status" value="1"/>
</dbReference>
<feature type="binding site" evidence="9">
    <location>
        <position position="96"/>
    </location>
    <ligand>
        <name>anthranilate</name>
        <dbReference type="ChEBI" id="CHEBI:16567"/>
        <label>1</label>
    </ligand>
</feature>
<feature type="domain" description="Glycosyl transferase family 3 N-terminal" evidence="11">
    <location>
        <begin position="18"/>
        <end position="77"/>
    </location>
</feature>
<evidence type="ECO:0000256" key="8">
    <source>
        <dbReference type="ARBA" id="ARBA00061188"/>
    </source>
</evidence>
<dbReference type="InterPro" id="IPR000312">
    <property type="entry name" value="Glycosyl_Trfase_fam3"/>
</dbReference>
<feature type="binding site" evidence="9">
    <location>
        <position position="136"/>
    </location>
    <ligand>
        <name>5-phospho-alpha-D-ribose 1-diphosphate</name>
        <dbReference type="ChEBI" id="CHEBI:58017"/>
    </ligand>
</feature>
<evidence type="ECO:0000256" key="6">
    <source>
        <dbReference type="ARBA" id="ARBA00023141"/>
    </source>
</evidence>
<reference evidence="12 13" key="1">
    <citation type="submission" date="2016-04" db="EMBL/GenBank/DDBJ databases">
        <authorList>
            <person name="Evans L.H."/>
            <person name="Alamgir A."/>
            <person name="Owens N."/>
            <person name="Weber N.D."/>
            <person name="Virtaneva K."/>
            <person name="Barbian K."/>
            <person name="Babar A."/>
            <person name="Rosenke K."/>
        </authorList>
    </citation>
    <scope>NUCLEOTIDE SEQUENCE [LARGE SCALE GENOMIC DNA]</scope>
    <source>
        <strain evidence="12">NIES-2108</strain>
    </source>
</reference>
<dbReference type="EC" id="2.4.2.18" evidence="9"/>
<dbReference type="EMBL" id="LXQE01000174">
    <property type="protein sequence ID" value="RCJ31505.1"/>
    <property type="molecule type" value="Genomic_DNA"/>
</dbReference>
<keyword evidence="9" id="KW-0460">Magnesium</keyword>
<dbReference type="InterPro" id="IPR035902">
    <property type="entry name" value="Nuc_phospho_transferase"/>
</dbReference>
<keyword evidence="6 9" id="KW-0057">Aromatic amino acid biosynthesis</keyword>
<proteinExistence type="inferred from homology"/>
<evidence type="ECO:0000256" key="5">
    <source>
        <dbReference type="ARBA" id="ARBA00022822"/>
    </source>
</evidence>
<comment type="caution">
    <text evidence="12">The sequence shown here is derived from an EMBL/GenBank/DDBJ whole genome shotgun (WGS) entry which is preliminary data.</text>
</comment>
<feature type="binding site" evidence="9">
    <location>
        <position position="127"/>
    </location>
    <ligand>
        <name>anthranilate</name>
        <dbReference type="ChEBI" id="CHEBI:16567"/>
        <label>1</label>
    </ligand>
</feature>